<accession>A0A841PVT4</accession>
<dbReference type="Proteomes" id="UP000568839">
    <property type="component" value="Unassembled WGS sequence"/>
</dbReference>
<reference evidence="1 2" key="1">
    <citation type="submission" date="2020-08" db="EMBL/GenBank/DDBJ databases">
        <title>Genomic Encyclopedia of Type Strains, Phase IV (KMG-IV): sequencing the most valuable type-strain genomes for metagenomic binning, comparative biology and taxonomic classification.</title>
        <authorList>
            <person name="Goeker M."/>
        </authorList>
    </citation>
    <scope>NUCLEOTIDE SEQUENCE [LARGE SCALE GENOMIC DNA]</scope>
    <source>
        <strain evidence="1 2">DSM 21769</strain>
    </source>
</reference>
<keyword evidence="2" id="KW-1185">Reference proteome</keyword>
<dbReference type="EMBL" id="JACHHJ010000006">
    <property type="protein sequence ID" value="MBB6451336.1"/>
    <property type="molecule type" value="Genomic_DNA"/>
</dbReference>
<evidence type="ECO:0000313" key="1">
    <source>
        <dbReference type="EMBL" id="MBB6451336.1"/>
    </source>
</evidence>
<gene>
    <name evidence="1" type="ORF">HNR44_003343</name>
</gene>
<sequence length="78" mass="8734">MILATNDMGLSKLAAEENSGLLDEMYVWTAYQMEESRANKILLLTNLMIREDPCLLAGNAGSKPKHVILIRISLRKIC</sequence>
<protein>
    <submittedName>
        <fullName evidence="1">Uncharacterized protein</fullName>
    </submittedName>
</protein>
<evidence type="ECO:0000313" key="2">
    <source>
        <dbReference type="Proteomes" id="UP000568839"/>
    </source>
</evidence>
<proteinExistence type="predicted"/>
<name>A0A841PVT4_9BACL</name>
<organism evidence="1 2">
    <name type="scientific">Geomicrobium halophilum</name>
    <dbReference type="NCBI Taxonomy" id="549000"/>
    <lineage>
        <taxon>Bacteria</taxon>
        <taxon>Bacillati</taxon>
        <taxon>Bacillota</taxon>
        <taxon>Bacilli</taxon>
        <taxon>Bacillales</taxon>
        <taxon>Geomicrobium</taxon>
    </lineage>
</organism>
<dbReference type="RefSeq" id="WP_184405418.1">
    <property type="nucleotide sequence ID" value="NZ_JACHHJ010000006.1"/>
</dbReference>
<comment type="caution">
    <text evidence="1">The sequence shown here is derived from an EMBL/GenBank/DDBJ whole genome shotgun (WGS) entry which is preliminary data.</text>
</comment>
<dbReference type="AlphaFoldDB" id="A0A841PVT4"/>